<feature type="compositionally biased region" description="Basic and acidic residues" evidence="8">
    <location>
        <begin position="770"/>
        <end position="784"/>
    </location>
</feature>
<keyword evidence="5 6" id="KW-0694">RNA-binding</keyword>
<keyword evidence="1" id="KW-0507">mRNA processing</keyword>
<dbReference type="Pfam" id="PF04434">
    <property type="entry name" value="SWIM"/>
    <property type="match status" value="1"/>
</dbReference>
<feature type="domain" description="CID" evidence="13">
    <location>
        <begin position="1194"/>
        <end position="1339"/>
    </location>
</feature>
<evidence type="ECO:0000256" key="5">
    <source>
        <dbReference type="ARBA" id="ARBA00022884"/>
    </source>
</evidence>
<proteinExistence type="predicted"/>
<feature type="compositionally biased region" description="Basic and acidic residues" evidence="8">
    <location>
        <begin position="1620"/>
        <end position="1633"/>
    </location>
</feature>
<evidence type="ECO:0000259" key="9">
    <source>
        <dbReference type="PROSITE" id="PS50102"/>
    </source>
</evidence>
<feature type="compositionally biased region" description="Basic and acidic residues" evidence="8">
    <location>
        <begin position="851"/>
        <end position="869"/>
    </location>
</feature>
<keyword evidence="15" id="KW-1185">Reference proteome</keyword>
<dbReference type="InterPro" id="IPR003034">
    <property type="entry name" value="SAP_dom"/>
</dbReference>
<dbReference type="PROSITE" id="PS50102">
    <property type="entry name" value="RRM"/>
    <property type="match status" value="1"/>
</dbReference>
<evidence type="ECO:0000256" key="8">
    <source>
        <dbReference type="SAM" id="MobiDB-lite"/>
    </source>
</evidence>
<dbReference type="Gene3D" id="1.10.10.790">
    <property type="entry name" value="Surp module"/>
    <property type="match status" value="1"/>
</dbReference>
<feature type="region of interest" description="Disordered" evidence="8">
    <location>
        <begin position="1601"/>
        <end position="1684"/>
    </location>
</feature>
<dbReference type="GO" id="GO:0005634">
    <property type="term" value="C:nucleus"/>
    <property type="evidence" value="ECO:0007669"/>
    <property type="project" value="TreeGrafter"/>
</dbReference>
<organism evidence="14 15">
    <name type="scientific">Lactuca saligna</name>
    <name type="common">Willowleaf lettuce</name>
    <dbReference type="NCBI Taxonomy" id="75948"/>
    <lineage>
        <taxon>Eukaryota</taxon>
        <taxon>Viridiplantae</taxon>
        <taxon>Streptophyta</taxon>
        <taxon>Embryophyta</taxon>
        <taxon>Tracheophyta</taxon>
        <taxon>Spermatophyta</taxon>
        <taxon>Magnoliopsida</taxon>
        <taxon>eudicotyledons</taxon>
        <taxon>Gunneridae</taxon>
        <taxon>Pentapetalae</taxon>
        <taxon>asterids</taxon>
        <taxon>campanulids</taxon>
        <taxon>Asterales</taxon>
        <taxon>Asteraceae</taxon>
        <taxon>Cichorioideae</taxon>
        <taxon>Cichorieae</taxon>
        <taxon>Lactucinae</taxon>
        <taxon>Lactuca</taxon>
    </lineage>
</organism>
<dbReference type="CDD" id="cd21371">
    <property type="entry name" value="cwf21_RRC1-like"/>
    <property type="match status" value="1"/>
</dbReference>
<dbReference type="Proteomes" id="UP001177003">
    <property type="component" value="Chromosome 5"/>
</dbReference>
<feature type="region of interest" description="Disordered" evidence="8">
    <location>
        <begin position="1498"/>
        <end position="1541"/>
    </location>
</feature>
<dbReference type="SUPFAM" id="SSF48464">
    <property type="entry name" value="ENTH/VHS domain"/>
    <property type="match status" value="1"/>
</dbReference>
<dbReference type="SMART" id="SM00582">
    <property type="entry name" value="RPR"/>
    <property type="match status" value="1"/>
</dbReference>
<dbReference type="Pfam" id="PF10551">
    <property type="entry name" value="MULE"/>
    <property type="match status" value="1"/>
</dbReference>
<feature type="domain" description="SAP" evidence="11">
    <location>
        <begin position="1385"/>
        <end position="1419"/>
    </location>
</feature>
<dbReference type="GO" id="GO:0003723">
    <property type="term" value="F:RNA binding"/>
    <property type="evidence" value="ECO:0007669"/>
    <property type="project" value="UniProtKB-UniRule"/>
</dbReference>
<dbReference type="SMART" id="SM01115">
    <property type="entry name" value="cwf21"/>
    <property type="match status" value="1"/>
</dbReference>
<dbReference type="SMART" id="SM00360">
    <property type="entry name" value="RRM"/>
    <property type="match status" value="1"/>
</dbReference>
<evidence type="ECO:0000259" key="10">
    <source>
        <dbReference type="PROSITE" id="PS50128"/>
    </source>
</evidence>
<evidence type="ECO:0000256" key="3">
    <source>
        <dbReference type="ARBA" id="ARBA00022771"/>
    </source>
</evidence>
<dbReference type="PROSITE" id="PS51391">
    <property type="entry name" value="CID"/>
    <property type="match status" value="1"/>
</dbReference>
<dbReference type="SUPFAM" id="SSF109905">
    <property type="entry name" value="Surp module (SWAP domain)"/>
    <property type="match status" value="1"/>
</dbReference>
<name>A0AA35Z358_LACSI</name>
<evidence type="ECO:0000259" key="13">
    <source>
        <dbReference type="PROSITE" id="PS51391"/>
    </source>
</evidence>
<dbReference type="SMART" id="SM00648">
    <property type="entry name" value="SWAP"/>
    <property type="match status" value="1"/>
</dbReference>
<dbReference type="SUPFAM" id="SSF54928">
    <property type="entry name" value="RNA-binding domain, RBD"/>
    <property type="match status" value="1"/>
</dbReference>
<dbReference type="InterPro" id="IPR006564">
    <property type="entry name" value="Znf_PMZ"/>
</dbReference>
<dbReference type="InterPro" id="IPR012677">
    <property type="entry name" value="Nucleotide-bd_a/b_plait_sf"/>
</dbReference>
<dbReference type="InterPro" id="IPR000061">
    <property type="entry name" value="Surp"/>
</dbReference>
<feature type="region of interest" description="Disordered" evidence="8">
    <location>
        <begin position="658"/>
        <end position="720"/>
    </location>
</feature>
<evidence type="ECO:0000313" key="15">
    <source>
        <dbReference type="Proteomes" id="UP001177003"/>
    </source>
</evidence>
<dbReference type="GO" id="GO:0006397">
    <property type="term" value="P:mRNA processing"/>
    <property type="evidence" value="ECO:0007669"/>
    <property type="project" value="UniProtKB-KW"/>
</dbReference>
<evidence type="ECO:0000256" key="2">
    <source>
        <dbReference type="ARBA" id="ARBA00022723"/>
    </source>
</evidence>
<dbReference type="InterPro" id="IPR007527">
    <property type="entry name" value="Znf_SWIM"/>
</dbReference>
<dbReference type="InterPro" id="IPR035967">
    <property type="entry name" value="SWAP/Surp_sf"/>
</dbReference>
<feature type="region of interest" description="Disordered" evidence="8">
    <location>
        <begin position="813"/>
        <end position="908"/>
    </location>
</feature>
<reference evidence="14" key="1">
    <citation type="submission" date="2023-04" db="EMBL/GenBank/DDBJ databases">
        <authorList>
            <person name="Vijverberg K."/>
            <person name="Xiong W."/>
            <person name="Schranz E."/>
        </authorList>
    </citation>
    <scope>NUCLEOTIDE SEQUENCE</scope>
</reference>
<dbReference type="Pfam" id="PF00076">
    <property type="entry name" value="RRM_1"/>
    <property type="match status" value="1"/>
</dbReference>
<dbReference type="InterPro" id="IPR018289">
    <property type="entry name" value="MULE_transposase_dom"/>
</dbReference>
<dbReference type="PROSITE" id="PS50966">
    <property type="entry name" value="ZF_SWIM"/>
    <property type="match status" value="1"/>
</dbReference>
<sequence length="1684" mass="190846">MENLIGSDDDNAEYEGDGESEEGNQEYEEDDESQESDPNFEEYDESENSDPEYEEDERQIEEEDHMDDIMDVDNNIQDVDVDIGDFTLNVESDVEGSCINVVHGHEPEDMEVINNEEFESLDEGSDQDRERRALIKNLRKKGAVLGLRAQCRGVVPVTNKGQVGSQATTSKRKGKELKTQKVTCGWYIHASRSNPESDWFIRTLNQTHTCLQTRKLRACTASLISKKIFDQVEANPDIPLRAIQDHFQKTYQVGVSMDKVFRAKDKARKHITGDYTKQYELLRDYVLELQATNPDTTVKIDVCSEPNPDSPTRQFRRIYVCLGPLKKGFKACLRDLLGFDGAFMKGPFPGQVLSAVGLDSNNGIYPLAYGIVESENTESWKWFLDNLGDDLDLGRNSNFTFISDRQKGLHTAVEQIFPNAEHRYCIRHIHDNMRKRWRQTEYRDHLWRCASATTIPEFEHLMKEFSQYDKEACEWLKQIPPKHWARSHFSGRAVSDVLISNMCEVFNGKIEKGRDKPVIGCLEFIREYLMKRICNVMKEMKKAKGPLTPTATDILAARKTVASQYIARWNGGDKYQVTGALQDQHVVDVRNKTCTCRKWELIGIPCRHAIATLNEMSKDPEAELDIYKWVHKVYFLETWKKAYSFKVEPIKGRSMWPKSECPTKLIPPPHRTQVGRPKKKRRQSEGERLSKKQKASQGDGVNAAQEGGSQKPTNDGVQKLSRKHIQEVMCHAFMEFSVILFSSPIKDRDKDFGGKMSSFSITRKKTPFQKHREEEEAKKKRAEDETARLYAEFLESFQGDDAPGLKAFVRGGTVNDEKVKPDTGGNSKDVSGSKKGSRYVPSFIPPPMATKGKDHEKQKEEERSKEKGKGKPRNIDYFMEELKHEQEMRERRNQEREQWHDGRQTATSTLSTRFDELPDEFDPSGKLGSFDDGDPQTTNLYVGNLSPQVDENFLLRTFGRFGPIASVKIMWPRTEEERKRQKNCGFVAFMNRADGQAAKDEMQGVIVYDYELNIGWGKSVSLPSQSLPAPPPGQMAIRSKEGATVILSGPSGPPVTSVPSQNSELVLTPNVPDITVVLLEDIRLRKVIDTMALYVLDGGCAFEQAIMERVRGNPLFSFLFELGSKEHTYYVWRLYSFAQGDTLHRWRTEPFIMITGSGRWVPPALPTAKSPENEETGATFAAGRSRRVETERTLTDAQRDEFEDMLRALTLERIQIKEAMGFALDNADAAGEIVEVLTESLTLKETPIPTKVARLMLVSDILHNSSAPVKNASAYRTKFEANLPDILESFNDLYRGITGRITAEALKERVLKVLQVWADWFLFSDAYVNGLRATFLRSGNSGVLPFHSISTDTPETEHNPNSNDLGITNSDAALAIGKSAATKELMSLPLSELERRCRHNGLSLIGGREVMVARLLYLEESEKQRGYEINDNLKYSNVRNPRESNVDSGPVGFSGRNHEVLSEGRGSESLIPIPIPQPELKAFPNKMKSDSVLPVSKWARDDDESDDEHKRSTKDLALGYSSSGSENTAGGGGGGGNAEVVEPLSNANIFSDSGLSEEKRQKLRQIEAALIEYREVLEERGMKNKEEIEKKVAAHQKQLQYKYGLTDSSEDASKRLLSSTDRRGDKRDNSRESSRKRHRSHRGGSESPPPPPPPKSSSRDREKERDYDRDKRRDRDRDNRRRMS</sequence>
<dbReference type="CDD" id="cd12223">
    <property type="entry name" value="RRM_SR140"/>
    <property type="match status" value="1"/>
</dbReference>
<feature type="region of interest" description="Disordered" evidence="8">
    <location>
        <begin position="765"/>
        <end position="784"/>
    </location>
</feature>
<accession>A0AA35Z358</accession>
<feature type="compositionally biased region" description="Basic and acidic residues" evidence="8">
    <location>
        <begin position="1657"/>
        <end position="1684"/>
    </location>
</feature>
<dbReference type="Pfam" id="PF04818">
    <property type="entry name" value="CID"/>
    <property type="match status" value="1"/>
</dbReference>
<dbReference type="PROSITE" id="PS50800">
    <property type="entry name" value="SAP"/>
    <property type="match status" value="1"/>
</dbReference>
<dbReference type="PROSITE" id="PS50128">
    <property type="entry name" value="SURP"/>
    <property type="match status" value="1"/>
</dbReference>
<feature type="compositionally biased region" description="Polar residues" evidence="8">
    <location>
        <begin position="707"/>
        <end position="716"/>
    </location>
</feature>
<dbReference type="InterPro" id="IPR035979">
    <property type="entry name" value="RBD_domain_sf"/>
</dbReference>
<dbReference type="SMART" id="SM00575">
    <property type="entry name" value="ZnF_PMZ"/>
    <property type="match status" value="1"/>
</dbReference>
<gene>
    <name evidence="14" type="ORF">LSALG_LOCUS24491</name>
</gene>
<dbReference type="EMBL" id="OX465081">
    <property type="protein sequence ID" value="CAI9285000.1"/>
    <property type="molecule type" value="Genomic_DNA"/>
</dbReference>
<protein>
    <submittedName>
        <fullName evidence="14">Uncharacterized protein</fullName>
    </submittedName>
</protein>
<keyword evidence="4" id="KW-0862">Zinc</keyword>
<evidence type="ECO:0000256" key="1">
    <source>
        <dbReference type="ARBA" id="ARBA00022664"/>
    </source>
</evidence>
<dbReference type="InterPro" id="IPR047491">
    <property type="entry name" value="RRC1-like_cwf21"/>
</dbReference>
<feature type="domain" description="RRM" evidence="9">
    <location>
        <begin position="938"/>
        <end position="1019"/>
    </location>
</feature>
<evidence type="ECO:0000256" key="4">
    <source>
        <dbReference type="ARBA" id="ARBA00022833"/>
    </source>
</evidence>
<dbReference type="Gene3D" id="6.10.140.420">
    <property type="match status" value="1"/>
</dbReference>
<dbReference type="InterPro" id="IPR051485">
    <property type="entry name" value="SR-CTD_assoc_factor"/>
</dbReference>
<dbReference type="Pfam" id="PF08312">
    <property type="entry name" value="cwf21"/>
    <property type="match status" value="1"/>
</dbReference>
<dbReference type="InterPro" id="IPR000504">
    <property type="entry name" value="RRM_dom"/>
</dbReference>
<dbReference type="PANTHER" id="PTHR23140">
    <property type="entry name" value="RNA PROCESSING PROTEIN LD23810P"/>
    <property type="match status" value="1"/>
</dbReference>
<dbReference type="Pfam" id="PF01805">
    <property type="entry name" value="Surp"/>
    <property type="match status" value="1"/>
</dbReference>
<evidence type="ECO:0000313" key="14">
    <source>
        <dbReference type="EMBL" id="CAI9285000.1"/>
    </source>
</evidence>
<dbReference type="InterPro" id="IPR035009">
    <property type="entry name" value="SR140_RRM"/>
</dbReference>
<feature type="domain" description="SURP motif" evidence="10">
    <location>
        <begin position="1087"/>
        <end position="1130"/>
    </location>
</feature>
<feature type="compositionally biased region" description="Basic and acidic residues" evidence="8">
    <location>
        <begin position="880"/>
        <end position="903"/>
    </location>
</feature>
<evidence type="ECO:0000259" key="12">
    <source>
        <dbReference type="PROSITE" id="PS50966"/>
    </source>
</evidence>
<dbReference type="InterPro" id="IPR008942">
    <property type="entry name" value="ENTH_VHS"/>
</dbReference>
<dbReference type="GO" id="GO:0008270">
    <property type="term" value="F:zinc ion binding"/>
    <property type="evidence" value="ECO:0007669"/>
    <property type="project" value="UniProtKB-KW"/>
</dbReference>
<keyword evidence="3 7" id="KW-0863">Zinc-finger</keyword>
<dbReference type="InterPro" id="IPR006569">
    <property type="entry name" value="CID_dom"/>
</dbReference>
<feature type="region of interest" description="Disordered" evidence="8">
    <location>
        <begin position="1"/>
        <end position="60"/>
    </location>
</feature>
<evidence type="ECO:0000256" key="6">
    <source>
        <dbReference type="PROSITE-ProRule" id="PRU00176"/>
    </source>
</evidence>
<feature type="compositionally biased region" description="Acidic residues" evidence="8">
    <location>
        <begin position="7"/>
        <end position="60"/>
    </location>
</feature>
<dbReference type="InterPro" id="IPR013170">
    <property type="entry name" value="mRNA_splic_Cwf21_dom"/>
</dbReference>
<evidence type="ECO:0000259" key="11">
    <source>
        <dbReference type="PROSITE" id="PS50800"/>
    </source>
</evidence>
<feature type="domain" description="SWIM-type" evidence="12">
    <location>
        <begin position="575"/>
        <end position="617"/>
    </location>
</feature>
<keyword evidence="2" id="KW-0479">Metal-binding</keyword>
<evidence type="ECO:0000256" key="7">
    <source>
        <dbReference type="PROSITE-ProRule" id="PRU00325"/>
    </source>
</evidence>
<dbReference type="Gene3D" id="3.30.70.330">
    <property type="match status" value="1"/>
</dbReference>
<dbReference type="Gene3D" id="1.25.40.90">
    <property type="match status" value="1"/>
</dbReference>
<dbReference type="PANTHER" id="PTHR23140:SF0">
    <property type="entry name" value="U2 SNRNP-ASSOCIATED SURP MOTIF-CONTAINING PROTEIN"/>
    <property type="match status" value="1"/>
</dbReference>